<accession>A0AAN9QS78</accession>
<dbReference type="Proteomes" id="UP001367508">
    <property type="component" value="Unassembled WGS sequence"/>
</dbReference>
<gene>
    <name evidence="2" type="ORF">VNO77_15091</name>
</gene>
<comment type="caution">
    <text evidence="2">The sequence shown here is derived from an EMBL/GenBank/DDBJ whole genome shotgun (WGS) entry which is preliminary data.</text>
</comment>
<reference evidence="2 3" key="1">
    <citation type="submission" date="2024-01" db="EMBL/GenBank/DDBJ databases">
        <title>The genomes of 5 underutilized Papilionoideae crops provide insights into root nodulation and disease resistanc.</title>
        <authorList>
            <person name="Jiang F."/>
        </authorList>
    </citation>
    <scope>NUCLEOTIDE SEQUENCE [LARGE SCALE GENOMIC DNA]</scope>
    <source>
        <strain evidence="2">LVBAO_FW01</strain>
        <tissue evidence="2">Leaves</tissue>
    </source>
</reference>
<feature type="compositionally biased region" description="Basic and acidic residues" evidence="1">
    <location>
        <begin position="31"/>
        <end position="41"/>
    </location>
</feature>
<keyword evidence="3" id="KW-1185">Reference proteome</keyword>
<protein>
    <submittedName>
        <fullName evidence="2">Uncharacterized protein</fullName>
    </submittedName>
</protein>
<organism evidence="2 3">
    <name type="scientific">Canavalia gladiata</name>
    <name type="common">Sword bean</name>
    <name type="synonym">Dolichos gladiatus</name>
    <dbReference type="NCBI Taxonomy" id="3824"/>
    <lineage>
        <taxon>Eukaryota</taxon>
        <taxon>Viridiplantae</taxon>
        <taxon>Streptophyta</taxon>
        <taxon>Embryophyta</taxon>
        <taxon>Tracheophyta</taxon>
        <taxon>Spermatophyta</taxon>
        <taxon>Magnoliopsida</taxon>
        <taxon>eudicotyledons</taxon>
        <taxon>Gunneridae</taxon>
        <taxon>Pentapetalae</taxon>
        <taxon>rosids</taxon>
        <taxon>fabids</taxon>
        <taxon>Fabales</taxon>
        <taxon>Fabaceae</taxon>
        <taxon>Papilionoideae</taxon>
        <taxon>50 kb inversion clade</taxon>
        <taxon>NPAAA clade</taxon>
        <taxon>indigoferoid/millettioid clade</taxon>
        <taxon>Phaseoleae</taxon>
        <taxon>Canavalia</taxon>
    </lineage>
</organism>
<name>A0AAN9QS78_CANGL</name>
<proteinExistence type="predicted"/>
<feature type="region of interest" description="Disordered" evidence="1">
    <location>
        <begin position="96"/>
        <end position="129"/>
    </location>
</feature>
<sequence>MISIVIKPKAKRNEWTAEFGRVFGSPAPIDQGEKRSDESEPRQSTSLLQHWRLYFRTKQSIYEEEGLNQREKWLNEAEISGRRSWSLSQVETSPFSGEVNQNAGTLGALGGVNGGSARRQPEPADYAMA</sequence>
<dbReference type="AlphaFoldDB" id="A0AAN9QS78"/>
<evidence type="ECO:0000313" key="3">
    <source>
        <dbReference type="Proteomes" id="UP001367508"/>
    </source>
</evidence>
<evidence type="ECO:0000313" key="2">
    <source>
        <dbReference type="EMBL" id="KAK7344886.1"/>
    </source>
</evidence>
<evidence type="ECO:0000256" key="1">
    <source>
        <dbReference type="SAM" id="MobiDB-lite"/>
    </source>
</evidence>
<feature type="region of interest" description="Disordered" evidence="1">
    <location>
        <begin position="21"/>
        <end position="45"/>
    </location>
</feature>
<dbReference type="EMBL" id="JAYMYQ010000003">
    <property type="protein sequence ID" value="KAK7344886.1"/>
    <property type="molecule type" value="Genomic_DNA"/>
</dbReference>